<evidence type="ECO:0000256" key="1">
    <source>
        <dbReference type="SAM" id="MobiDB-lite"/>
    </source>
</evidence>
<comment type="caution">
    <text evidence="3">The sequence shown here is derived from an EMBL/GenBank/DDBJ whole genome shotgun (WGS) entry which is preliminary data.</text>
</comment>
<evidence type="ECO:0000313" key="3">
    <source>
        <dbReference type="EMBL" id="RVW87593.1"/>
    </source>
</evidence>
<evidence type="ECO:0000259" key="2">
    <source>
        <dbReference type="Pfam" id="PF14111"/>
    </source>
</evidence>
<feature type="compositionally biased region" description="Polar residues" evidence="1">
    <location>
        <begin position="361"/>
        <end position="378"/>
    </location>
</feature>
<feature type="region of interest" description="Disordered" evidence="1">
    <location>
        <begin position="284"/>
        <end position="315"/>
    </location>
</feature>
<feature type="region of interest" description="Disordered" evidence="1">
    <location>
        <begin position="343"/>
        <end position="432"/>
    </location>
</feature>
<evidence type="ECO:0000313" key="4">
    <source>
        <dbReference type="Proteomes" id="UP000288805"/>
    </source>
</evidence>
<feature type="domain" description="DUF4283" evidence="2">
    <location>
        <begin position="80"/>
        <end position="164"/>
    </location>
</feature>
<dbReference type="AlphaFoldDB" id="A0A438HSZ8"/>
<accession>A0A438HSZ8</accession>
<organism evidence="3 4">
    <name type="scientific">Vitis vinifera</name>
    <name type="common">Grape</name>
    <dbReference type="NCBI Taxonomy" id="29760"/>
    <lineage>
        <taxon>Eukaryota</taxon>
        <taxon>Viridiplantae</taxon>
        <taxon>Streptophyta</taxon>
        <taxon>Embryophyta</taxon>
        <taxon>Tracheophyta</taxon>
        <taxon>Spermatophyta</taxon>
        <taxon>Magnoliopsida</taxon>
        <taxon>eudicotyledons</taxon>
        <taxon>Gunneridae</taxon>
        <taxon>Pentapetalae</taxon>
        <taxon>rosids</taxon>
        <taxon>Vitales</taxon>
        <taxon>Vitaceae</taxon>
        <taxon>Viteae</taxon>
        <taxon>Vitis</taxon>
    </lineage>
</organism>
<name>A0A438HSZ8_VITVI</name>
<protein>
    <recommendedName>
        <fullName evidence="2">DUF4283 domain-containing protein</fullName>
    </recommendedName>
</protein>
<proteinExistence type="predicted"/>
<dbReference type="PANTHER" id="PTHR34427:SF5">
    <property type="entry name" value="DUF4283 DOMAIN-CONTAINING PROTEIN"/>
    <property type="match status" value="1"/>
</dbReference>
<dbReference type="Proteomes" id="UP000288805">
    <property type="component" value="Unassembled WGS sequence"/>
</dbReference>
<gene>
    <name evidence="3" type="ORF">CK203_041151</name>
</gene>
<dbReference type="InterPro" id="IPR025558">
    <property type="entry name" value="DUF4283"/>
</dbReference>
<dbReference type="PANTHER" id="PTHR34427">
    <property type="entry name" value="DUF4283 DOMAIN PROTEIN"/>
    <property type="match status" value="1"/>
</dbReference>
<sequence length="559" mass="62385">MYSMTRGINRAGRFIRLGVFDLERKRFCIFIPRGRREGKAVEKAVVGRSYATIAKRSLLGNPKCNRSEGEKGGINRIVKEIEHCVVASWKDNSGGEDDLEKLGQLWAKSWELKGSLGLAKLEKERALLDFEDLEEARRVVSSGNRAMEGIQVGLEHWSPRSGCWAEEEERKEIWVRIVGLPVSLWSPEILKRVGDECGVEEEVYAVSLWWECRPVLRRNRRQEAGRHSSEVRGEEVSRAEQRVTKEWVSVRLETLNPSDEGTGEQGVGSGRVVASADLSSTIRTWAPTGDGLPVEVSRSSNPPEPEPFVAQESEDMRKLQGVARLSETDKALEEESMRYGTGSFSRVINSGKPSGDRVSFRSPSPSPNTFRSVGSSSKNTHRRQNFPANFPATSFSDTDHTRRSAWRRSPTFVKAPEPKSHPRAGHAQFSGRRLNLTRRRVRACEAFSGDAPPPPASPDADQPPYILGSPIRALHVTSFGDFCLHRPSTVFSAKLWLFFFSTPIPCTCLGKCSSTFLVVPRRDLRPSPFFGGATPQSEAVLELSSIQTYFILQISGYGY</sequence>
<dbReference type="Pfam" id="PF14111">
    <property type="entry name" value="DUF4283"/>
    <property type="match status" value="1"/>
</dbReference>
<feature type="compositionally biased region" description="Polar residues" evidence="1">
    <location>
        <begin position="343"/>
        <end position="352"/>
    </location>
</feature>
<dbReference type="EMBL" id="QGNW01000182">
    <property type="protein sequence ID" value="RVW87593.1"/>
    <property type="molecule type" value="Genomic_DNA"/>
</dbReference>
<reference evidence="3 4" key="1">
    <citation type="journal article" date="2018" name="PLoS Genet.">
        <title>Population sequencing reveals clonal diversity and ancestral inbreeding in the grapevine cultivar Chardonnay.</title>
        <authorList>
            <person name="Roach M.J."/>
            <person name="Johnson D.L."/>
            <person name="Bohlmann J."/>
            <person name="van Vuuren H.J."/>
            <person name="Jones S.J."/>
            <person name="Pretorius I.S."/>
            <person name="Schmidt S.A."/>
            <person name="Borneman A.R."/>
        </authorList>
    </citation>
    <scope>NUCLEOTIDE SEQUENCE [LARGE SCALE GENOMIC DNA]</scope>
    <source>
        <strain evidence="4">cv. Chardonnay</strain>
        <tissue evidence="3">Leaf</tissue>
    </source>
</reference>